<dbReference type="Proteomes" id="UP000507245">
    <property type="component" value="Unassembled WGS sequence"/>
</dbReference>
<gene>
    <name evidence="2" type="ORF">ORAREDHAP_LOCUS30946</name>
</gene>
<keyword evidence="1" id="KW-0472">Membrane</keyword>
<protein>
    <recommendedName>
        <fullName evidence="4">RNase H type-1 domain-containing protein</fullName>
    </recommendedName>
</protein>
<reference evidence="3" key="1">
    <citation type="journal article" date="2020" name="Genome Biol.">
        <title>Gamete binning: chromosome-level and haplotype-resolved genome assembly enabled by high-throughput single-cell sequencing of gamete genomes.</title>
        <authorList>
            <person name="Campoy J.A."/>
            <person name="Sun H."/>
            <person name="Goel M."/>
            <person name="Jiao W.-B."/>
            <person name="Folz-Donahue K."/>
            <person name="Wang N."/>
            <person name="Rubio M."/>
            <person name="Liu C."/>
            <person name="Kukat C."/>
            <person name="Ruiz D."/>
            <person name="Huettel B."/>
            <person name="Schneeberger K."/>
        </authorList>
    </citation>
    <scope>NUCLEOTIDE SEQUENCE [LARGE SCALE GENOMIC DNA]</scope>
    <source>
        <strain evidence="3">cv. Rojo Pasion</strain>
    </source>
</reference>
<keyword evidence="1" id="KW-1133">Transmembrane helix</keyword>
<proteinExistence type="predicted"/>
<feature type="transmembrane region" description="Helical" evidence="1">
    <location>
        <begin position="21"/>
        <end position="44"/>
    </location>
</feature>
<accession>A0A6J5X6Q6</accession>
<evidence type="ECO:0008006" key="4">
    <source>
        <dbReference type="Google" id="ProtNLM"/>
    </source>
</evidence>
<keyword evidence="3" id="KW-1185">Reference proteome</keyword>
<dbReference type="AlphaFoldDB" id="A0A6J5X6Q6"/>
<name>A0A6J5X6Q6_PRUAR</name>
<evidence type="ECO:0000256" key="1">
    <source>
        <dbReference type="SAM" id="Phobius"/>
    </source>
</evidence>
<organism evidence="2 3">
    <name type="scientific">Prunus armeniaca</name>
    <name type="common">Apricot</name>
    <name type="synonym">Armeniaca vulgaris</name>
    <dbReference type="NCBI Taxonomy" id="36596"/>
    <lineage>
        <taxon>Eukaryota</taxon>
        <taxon>Viridiplantae</taxon>
        <taxon>Streptophyta</taxon>
        <taxon>Embryophyta</taxon>
        <taxon>Tracheophyta</taxon>
        <taxon>Spermatophyta</taxon>
        <taxon>Magnoliopsida</taxon>
        <taxon>eudicotyledons</taxon>
        <taxon>Gunneridae</taxon>
        <taxon>Pentapetalae</taxon>
        <taxon>rosids</taxon>
        <taxon>fabids</taxon>
        <taxon>Rosales</taxon>
        <taxon>Rosaceae</taxon>
        <taxon>Amygdaloideae</taxon>
        <taxon>Amygdaleae</taxon>
        <taxon>Prunus</taxon>
    </lineage>
</organism>
<sequence length="109" mass="12273">MGALAMQSPHGVSVLATKLQFIYRGILFATAAGETIWAIVSNIVDDVRDLLMRFSLKEVQIRHRECNKVVRAIARFALHEEGPYCWLEEDPVWLMNCILDDLIVTNASG</sequence>
<evidence type="ECO:0000313" key="2">
    <source>
        <dbReference type="EMBL" id="CAB4309646.1"/>
    </source>
</evidence>
<keyword evidence="1" id="KW-0812">Transmembrane</keyword>
<evidence type="ECO:0000313" key="3">
    <source>
        <dbReference type="Proteomes" id="UP000507245"/>
    </source>
</evidence>
<dbReference type="EMBL" id="CAEKKB010000005">
    <property type="protein sequence ID" value="CAB4309646.1"/>
    <property type="molecule type" value="Genomic_DNA"/>
</dbReference>